<organism evidence="1 2">
    <name type="scientific">Nibea albiflora</name>
    <name type="common">Yellow drum</name>
    <name type="synonym">Corvina albiflora</name>
    <dbReference type="NCBI Taxonomy" id="240163"/>
    <lineage>
        <taxon>Eukaryota</taxon>
        <taxon>Metazoa</taxon>
        <taxon>Chordata</taxon>
        <taxon>Craniata</taxon>
        <taxon>Vertebrata</taxon>
        <taxon>Euteleostomi</taxon>
        <taxon>Actinopterygii</taxon>
        <taxon>Neopterygii</taxon>
        <taxon>Teleostei</taxon>
        <taxon>Neoteleostei</taxon>
        <taxon>Acanthomorphata</taxon>
        <taxon>Eupercaria</taxon>
        <taxon>Sciaenidae</taxon>
        <taxon>Nibea</taxon>
    </lineage>
</organism>
<gene>
    <name evidence="1" type="ORF">GBF38_012268</name>
</gene>
<accession>A0ACB7EJE8</accession>
<comment type="caution">
    <text evidence="1">The sequence shown here is derived from an EMBL/GenBank/DDBJ whole genome shotgun (WGS) entry which is preliminary data.</text>
</comment>
<evidence type="ECO:0000313" key="2">
    <source>
        <dbReference type="Proteomes" id="UP000805704"/>
    </source>
</evidence>
<sequence length="75" mass="8519">PLGKLGSARPKFVDKVTKAVIKQLLDDILEDGIINDGEKESIVEENPTRADQARALIDTVKKERRRRQLEVNRSH</sequence>
<reference evidence="1" key="1">
    <citation type="submission" date="2020-04" db="EMBL/GenBank/DDBJ databases">
        <title>A chromosome-scale assembly and high-density genetic map of the yellow drum (Nibea albiflora) genome.</title>
        <authorList>
            <person name="Xu D."/>
            <person name="Zhang W."/>
            <person name="Chen R."/>
            <person name="Tan P."/>
            <person name="Wang L."/>
            <person name="Song H."/>
            <person name="Tian L."/>
            <person name="Zhu Q."/>
            <person name="Wang B."/>
        </authorList>
    </citation>
    <scope>NUCLEOTIDE SEQUENCE</scope>
    <source>
        <strain evidence="1">ZJHYS-2018</strain>
    </source>
</reference>
<protein>
    <submittedName>
        <fullName evidence="1">Uncharacterized protein</fullName>
    </submittedName>
</protein>
<name>A0ACB7EJE8_NIBAL</name>
<feature type="non-terminal residue" evidence="1">
    <location>
        <position position="1"/>
    </location>
</feature>
<proteinExistence type="predicted"/>
<evidence type="ECO:0000313" key="1">
    <source>
        <dbReference type="EMBL" id="KAG8001966.1"/>
    </source>
</evidence>
<dbReference type="Proteomes" id="UP000805704">
    <property type="component" value="Chromosome 6"/>
</dbReference>
<keyword evidence="2" id="KW-1185">Reference proteome</keyword>
<dbReference type="EMBL" id="CM024794">
    <property type="protein sequence ID" value="KAG8001966.1"/>
    <property type="molecule type" value="Genomic_DNA"/>
</dbReference>